<keyword evidence="1" id="KW-0732">Signal</keyword>
<dbReference type="Gene3D" id="3.10.450.360">
    <property type="match status" value="1"/>
</dbReference>
<gene>
    <name evidence="2" type="ORF">LQ567_17580</name>
</gene>
<dbReference type="SUPFAM" id="SSF160574">
    <property type="entry name" value="BT0923-like"/>
    <property type="match status" value="1"/>
</dbReference>
<sequence>MKLFILTAALSLGLNAMAAVTVNPTVNDKVLKTFKEVFSNARDVQWSTTADYNEASFRSGSISTRAVIDNNGALIRTIRYYKENNLPSNILYKIKKKYDGKEIYGVTEVTNNEGTNYHIIVRDSRSIYSVTADNNGSVMQTAKYKRGDI</sequence>
<evidence type="ECO:0000313" key="2">
    <source>
        <dbReference type="EMBL" id="MCD2424596.1"/>
    </source>
</evidence>
<dbReference type="EMBL" id="JAJNEC010000005">
    <property type="protein sequence ID" value="MCD2424596.1"/>
    <property type="molecule type" value="Genomic_DNA"/>
</dbReference>
<dbReference type="RefSeq" id="WP_231006716.1">
    <property type="nucleotide sequence ID" value="NZ_JAJNEC010000005.1"/>
</dbReference>
<feature type="chain" id="PRO_5047017177" description="Beta-lactamase-inhibitor-like PepSY-like domain-containing protein" evidence="1">
    <location>
        <begin position="19"/>
        <end position="149"/>
    </location>
</feature>
<proteinExistence type="predicted"/>
<comment type="caution">
    <text evidence="2">The sequence shown here is derived from an EMBL/GenBank/DDBJ whole genome shotgun (WGS) entry which is preliminary data.</text>
</comment>
<name>A0ABS8PXF2_9BACT</name>
<keyword evidence="3" id="KW-1185">Reference proteome</keyword>
<evidence type="ECO:0008006" key="4">
    <source>
        <dbReference type="Google" id="ProtNLM"/>
    </source>
</evidence>
<evidence type="ECO:0000313" key="3">
    <source>
        <dbReference type="Proteomes" id="UP001199816"/>
    </source>
</evidence>
<accession>A0ABS8PXF2</accession>
<protein>
    <recommendedName>
        <fullName evidence="4">Beta-lactamase-inhibitor-like PepSY-like domain-containing protein</fullName>
    </recommendedName>
</protein>
<reference evidence="2 3" key="1">
    <citation type="submission" date="2021-11" db="EMBL/GenBank/DDBJ databases">
        <title>Genomic of Niabella pedocola.</title>
        <authorList>
            <person name="Wu T."/>
        </authorList>
    </citation>
    <scope>NUCLEOTIDE SEQUENCE [LARGE SCALE GENOMIC DNA]</scope>
    <source>
        <strain evidence="2 3">JCM 31011</strain>
    </source>
</reference>
<feature type="signal peptide" evidence="1">
    <location>
        <begin position="1"/>
        <end position="18"/>
    </location>
</feature>
<dbReference type="Proteomes" id="UP001199816">
    <property type="component" value="Unassembled WGS sequence"/>
</dbReference>
<evidence type="ECO:0000256" key="1">
    <source>
        <dbReference type="SAM" id="SignalP"/>
    </source>
</evidence>
<organism evidence="2 3">
    <name type="scientific">Niabella pedocola</name>
    <dbReference type="NCBI Taxonomy" id="1752077"/>
    <lineage>
        <taxon>Bacteria</taxon>
        <taxon>Pseudomonadati</taxon>
        <taxon>Bacteroidota</taxon>
        <taxon>Chitinophagia</taxon>
        <taxon>Chitinophagales</taxon>
        <taxon>Chitinophagaceae</taxon>
        <taxon>Niabella</taxon>
    </lineage>
</organism>